<dbReference type="PANTHER" id="PTHR11570:SF0">
    <property type="entry name" value="S-ADENOSYLMETHIONINE DECARBOXYLASE PROENZYME"/>
    <property type="match status" value="1"/>
</dbReference>
<dbReference type="InterPro" id="IPR016067">
    <property type="entry name" value="S-AdoMet_deCO2ase_core"/>
</dbReference>
<comment type="similarity">
    <text evidence="2">Belongs to the eukaryotic AdoMetDC family.</text>
</comment>
<organism evidence="5 6">
    <name type="scientific">Tetraparma gracilis</name>
    <dbReference type="NCBI Taxonomy" id="2962635"/>
    <lineage>
        <taxon>Eukaryota</taxon>
        <taxon>Sar</taxon>
        <taxon>Stramenopiles</taxon>
        <taxon>Ochrophyta</taxon>
        <taxon>Bolidophyceae</taxon>
        <taxon>Parmales</taxon>
        <taxon>Triparmaceae</taxon>
        <taxon>Tetraparma</taxon>
    </lineage>
</organism>
<dbReference type="InterPro" id="IPR048283">
    <property type="entry name" value="AdoMetDC-like"/>
</dbReference>
<keyword evidence="3" id="KW-0745">Spermidine biosynthesis</keyword>
<evidence type="ECO:0008006" key="7">
    <source>
        <dbReference type="Google" id="ProtNLM"/>
    </source>
</evidence>
<evidence type="ECO:0000256" key="1">
    <source>
        <dbReference type="ARBA" id="ARBA00004911"/>
    </source>
</evidence>
<feature type="non-terminal residue" evidence="5">
    <location>
        <position position="1"/>
    </location>
</feature>
<sequence>PPPNPPQRYIDRHKHLSHSLAGNGYTLGPVTADHWFVWVADKTSRVSSQNDTDRVINVMMFDIDETISEKFMFEAYEEEGDREGGGGEEVTEEANRRISAAMTKAAGIDQLVPGATIDPRAFEPCGYSMNAILYNSYSTIHITPEKNCSYVSFETNQKLASYHSLINNVVRTFKPKRFVLTMMADEAGLAEIKDNPLDGRPQKPILVPTKDARVLEYRRSSLASIHIEQDTCCLMGNFIVEEDEADELAQIKRHREGVVRGMSYT</sequence>
<gene>
    <name evidence="5" type="ORF">TeGR_g7084</name>
</gene>
<proteinExistence type="inferred from homology"/>
<dbReference type="Pfam" id="PF01536">
    <property type="entry name" value="SAM_decarbox"/>
    <property type="match status" value="1"/>
</dbReference>
<evidence type="ECO:0000313" key="5">
    <source>
        <dbReference type="EMBL" id="GMI34136.1"/>
    </source>
</evidence>
<comment type="pathway">
    <text evidence="1">Amine and polyamine biosynthesis; S-adenosylmethioninamine biosynthesis; S-adenosylmethioninamine from S-adenosyl-L-methionine: step 1/1.</text>
</comment>
<comment type="caution">
    <text evidence="5">The sequence shown here is derived from an EMBL/GenBank/DDBJ whole genome shotgun (WGS) entry which is preliminary data.</text>
</comment>
<reference evidence="5 6" key="1">
    <citation type="journal article" date="2023" name="Commun. Biol.">
        <title>Genome analysis of Parmales, the sister group of diatoms, reveals the evolutionary specialization of diatoms from phago-mixotrophs to photoautotrophs.</title>
        <authorList>
            <person name="Ban H."/>
            <person name="Sato S."/>
            <person name="Yoshikawa S."/>
            <person name="Yamada K."/>
            <person name="Nakamura Y."/>
            <person name="Ichinomiya M."/>
            <person name="Sato N."/>
            <person name="Blanc-Mathieu R."/>
            <person name="Endo H."/>
            <person name="Kuwata A."/>
            <person name="Ogata H."/>
        </authorList>
    </citation>
    <scope>NUCLEOTIDE SEQUENCE [LARGE SCALE GENOMIC DNA]</scope>
</reference>
<evidence type="ECO:0000256" key="3">
    <source>
        <dbReference type="ARBA" id="ARBA00023066"/>
    </source>
</evidence>
<evidence type="ECO:0000313" key="6">
    <source>
        <dbReference type="Proteomes" id="UP001165060"/>
    </source>
</evidence>
<dbReference type="SUPFAM" id="SSF56276">
    <property type="entry name" value="S-adenosylmethionine decarboxylase"/>
    <property type="match status" value="1"/>
</dbReference>
<name>A0ABQ6MWP3_9STRA</name>
<evidence type="ECO:0000256" key="4">
    <source>
        <dbReference type="ARBA" id="ARBA00023115"/>
    </source>
</evidence>
<accession>A0ABQ6MWP3</accession>
<dbReference type="Proteomes" id="UP001165060">
    <property type="component" value="Unassembled WGS sequence"/>
</dbReference>
<evidence type="ECO:0000256" key="2">
    <source>
        <dbReference type="ARBA" id="ARBA00008466"/>
    </source>
</evidence>
<keyword evidence="6" id="KW-1185">Reference proteome</keyword>
<dbReference type="Gene3D" id="3.60.90.10">
    <property type="entry name" value="S-adenosylmethionine decarboxylase"/>
    <property type="match status" value="1"/>
</dbReference>
<protein>
    <recommendedName>
        <fullName evidence="7">S-adenosylmethionine decarboxylase proenzyme</fullName>
    </recommendedName>
</protein>
<dbReference type="PANTHER" id="PTHR11570">
    <property type="entry name" value="S-ADENOSYLMETHIONINE DECARBOXYLASE"/>
    <property type="match status" value="1"/>
</dbReference>
<dbReference type="EMBL" id="BRYB01004611">
    <property type="protein sequence ID" value="GMI34136.1"/>
    <property type="molecule type" value="Genomic_DNA"/>
</dbReference>
<keyword evidence="4" id="KW-0620">Polyamine biosynthesis</keyword>